<accession>A0A438F6W4</accession>
<protein>
    <submittedName>
        <fullName evidence="10">GTP-binding protein OBGC, chloroplastic</fullName>
    </submittedName>
</protein>
<evidence type="ECO:0000313" key="11">
    <source>
        <dbReference type="Proteomes" id="UP000288805"/>
    </source>
</evidence>
<dbReference type="PANTHER" id="PTHR11702:SF44">
    <property type="entry name" value="GTP-BINDING PROTEIN OBGC, CHLOROPLASTIC"/>
    <property type="match status" value="1"/>
</dbReference>
<evidence type="ECO:0000256" key="2">
    <source>
        <dbReference type="ARBA" id="ARBA00007699"/>
    </source>
</evidence>
<gene>
    <name evidence="10" type="primary">OBGL_1</name>
    <name evidence="10" type="ORF">CK203_085219</name>
</gene>
<dbReference type="PROSITE" id="PS00905">
    <property type="entry name" value="GTP1_OBG"/>
    <property type="match status" value="1"/>
</dbReference>
<evidence type="ECO:0000259" key="8">
    <source>
        <dbReference type="PROSITE" id="PS51710"/>
    </source>
</evidence>
<reference evidence="10 11" key="1">
    <citation type="journal article" date="2018" name="PLoS Genet.">
        <title>Population sequencing reveals clonal diversity and ancestral inbreeding in the grapevine cultivar Chardonnay.</title>
        <authorList>
            <person name="Roach M.J."/>
            <person name="Johnson D.L."/>
            <person name="Bohlmann J."/>
            <person name="van Vuuren H.J."/>
            <person name="Jones S.J."/>
            <person name="Pretorius I.S."/>
            <person name="Schmidt S.A."/>
            <person name="Borneman A.R."/>
        </authorList>
    </citation>
    <scope>NUCLEOTIDE SEQUENCE [LARGE SCALE GENOMIC DNA]</scope>
    <source>
        <strain evidence="11">cv. Chardonnay</strain>
        <tissue evidence="10">Leaf</tissue>
    </source>
</reference>
<dbReference type="Gene3D" id="3.40.50.300">
    <property type="entry name" value="P-loop containing nucleotide triphosphate hydrolases"/>
    <property type="match status" value="1"/>
</dbReference>
<name>A0A438F6W4_VITVI</name>
<feature type="domain" description="OBG-type G" evidence="8">
    <location>
        <begin position="337"/>
        <end position="505"/>
    </location>
</feature>
<evidence type="ECO:0000256" key="6">
    <source>
        <dbReference type="ARBA" id="ARBA00023134"/>
    </source>
</evidence>
<dbReference type="GO" id="GO:0009658">
    <property type="term" value="P:chloroplast organization"/>
    <property type="evidence" value="ECO:0007669"/>
    <property type="project" value="UniProtKB-ARBA"/>
</dbReference>
<dbReference type="InterPro" id="IPR045086">
    <property type="entry name" value="OBG_GTPase"/>
</dbReference>
<dbReference type="PROSITE" id="PS51710">
    <property type="entry name" value="G_OBG"/>
    <property type="match status" value="1"/>
</dbReference>
<evidence type="ECO:0000256" key="1">
    <source>
        <dbReference type="ARBA" id="ARBA00001946"/>
    </source>
</evidence>
<dbReference type="Pfam" id="PF01018">
    <property type="entry name" value="GTP1_OBG"/>
    <property type="match status" value="1"/>
</dbReference>
<dbReference type="SUPFAM" id="SSF52540">
    <property type="entry name" value="P-loop containing nucleoside triphosphate hydrolases"/>
    <property type="match status" value="1"/>
</dbReference>
<feature type="region of interest" description="Disordered" evidence="7">
    <location>
        <begin position="1"/>
        <end position="64"/>
    </location>
</feature>
<dbReference type="InterPro" id="IPR014100">
    <property type="entry name" value="GTP-bd_Obg/CgtA"/>
</dbReference>
<dbReference type="InterPro" id="IPR036691">
    <property type="entry name" value="Endo/exonu/phosph_ase_sf"/>
</dbReference>
<feature type="region of interest" description="Disordered" evidence="7">
    <location>
        <begin position="295"/>
        <end position="319"/>
    </location>
</feature>
<evidence type="ECO:0000256" key="5">
    <source>
        <dbReference type="ARBA" id="ARBA00022842"/>
    </source>
</evidence>
<dbReference type="InterPro" id="IPR036726">
    <property type="entry name" value="GTP1_OBG_dom_sf"/>
</dbReference>
<dbReference type="NCBIfam" id="NF008955">
    <property type="entry name" value="PRK12297.1"/>
    <property type="match status" value="1"/>
</dbReference>
<comment type="caution">
    <text evidence="10">The sequence shown here is derived from an EMBL/GenBank/DDBJ whole genome shotgun (WGS) entry which is preliminary data.</text>
</comment>
<evidence type="ECO:0000313" key="10">
    <source>
        <dbReference type="EMBL" id="RVW55703.1"/>
    </source>
</evidence>
<dbReference type="InterPro" id="IPR027417">
    <property type="entry name" value="P-loop_NTPase"/>
</dbReference>
<evidence type="ECO:0000256" key="4">
    <source>
        <dbReference type="ARBA" id="ARBA00022741"/>
    </source>
</evidence>
<evidence type="ECO:0000256" key="7">
    <source>
        <dbReference type="SAM" id="MobiDB-lite"/>
    </source>
</evidence>
<keyword evidence="6" id="KW-0342">GTP-binding</keyword>
<dbReference type="Proteomes" id="UP000288805">
    <property type="component" value="Unassembled WGS sequence"/>
</dbReference>
<dbReference type="SUPFAM" id="SSF82051">
    <property type="entry name" value="Obg GTP-binding protein N-terminal domain"/>
    <property type="match status" value="1"/>
</dbReference>
<dbReference type="InterPro" id="IPR006073">
    <property type="entry name" value="GTP-bd"/>
</dbReference>
<dbReference type="HAMAP" id="MF_01454">
    <property type="entry name" value="GTPase_Obg"/>
    <property type="match status" value="1"/>
</dbReference>
<dbReference type="FunFam" id="2.70.210.12:FF:000001">
    <property type="entry name" value="GTPase Obg"/>
    <property type="match status" value="1"/>
</dbReference>
<dbReference type="AlphaFoldDB" id="A0A438F6W4"/>
<sequence length="1265" mass="138842">MSSSLSICFSPVSLARPTTRKANPKKLPRNPNPNPNPNPKIRKRTGTRTTSPNEVLPYGDQATTYTSLPPREDFFTTSLNSSFQSSTEIKLSDLSPPTIESEIDKSSHEEDVFDEQLGFDYGKFELYEVNSDPEEEDEDEDEDGEGQVFVGHGEMVSVFNGEEEEKEKGLPAVMRCFDRAKIYVKAGDGGNGVVAFRREKYVPFGGPSGGDGGRGGNVYVEVDGSMNSLLPFRNGVHFRAGRGSHGQGRNQNGAKGEDVVVKVAPGTVIREAGSDGVEGEVLLELLHPGQRAMLLPGGRGGRGNASFKSGTNKVPKIAENGEEGPEMWLELELKLVADVGIVGAPNAGKSTLLSVISAAQPTIANYPFTTLLPNLGVVSFGYDATMVVADLPGLLEGAHKGFGLGHEFLRHTERCSALVHVVDGSSQQPEYEFDAVRLELELFSPELAEKPYVVAYNKMDLPEAYERWPSFKERLQARGIGTFCMSAVKGEGTHEVVCAAYELLRNRTESNKEIEDPVNLNHVADMLHKQRSASINEFEIFHEKGSNTWHVVGSGLQRFVQMTNWRIISRERERAREGERECVGECDGEEGEEGSVPRSRRKECSFIVESKAFGIIVDKRKGKSQVLIVEKKGGVSSWVRLGSDSLGFFLEGLNLCIKDEKEARWGREWKEQGQTQEGKDMGKTVGGRLYATIAKRALSGNPNAIVVKVRREESIGLLKKLEHCVVASRKDNSGGEDDLEKLGQLWAKSWELKGSLGLAKLGKGRVLLDFEDLEEARRVVSSGNRTMEGVQVGLDFWSPRSGCWTEKEETKEIWVRLFGLLVSLWSPEILKKVGDECGGFITVDEQTKTMGELQWARILVRGRGDARSSVLEVEAEEKVYAVSLWWECRPVLRRSCRQADGRHSSEVRGEEISRAEKRVTKGWVSVRLETLHPSEDGTGEQGIGPGRVVSSAVRSLITRSWAQSGAMHPLSPTANPKESRGVGGPGLKSGVMGLKMKGVAASEISPEAGPSHRLDEVGCSTIGPESPLNKDPNSKGCIHQSDIVVKLREGPSSSAAQEHNNSQKKDLLLTGLAPGNTHVPEPFVARETEDMRKLNGVARISETDKALEEESMRAVMKGAMDVRIWEQVKVAVIRAGGCLERLGTGQRASDCDCPMKMKILSWNVREANDSSKRKVIKTFIRNQRVDLICIQETKIQAMSDSIARSIGSGRFLDWKAVNAEGASGGILICSDRRSLDILDWEEVERDALWDELGAIRGLCGKTLGV</sequence>
<dbReference type="GO" id="GO:0000287">
    <property type="term" value="F:magnesium ion binding"/>
    <property type="evidence" value="ECO:0007669"/>
    <property type="project" value="InterPro"/>
</dbReference>
<keyword evidence="4" id="KW-0547">Nucleotide-binding</keyword>
<keyword evidence="3" id="KW-0479">Metal-binding</keyword>
<dbReference type="NCBIfam" id="NF008956">
    <property type="entry name" value="PRK12299.1"/>
    <property type="match status" value="1"/>
</dbReference>
<dbReference type="PROSITE" id="PS51883">
    <property type="entry name" value="OBG"/>
    <property type="match status" value="1"/>
</dbReference>
<keyword evidence="5" id="KW-0460">Magnesium</keyword>
<dbReference type="Gene3D" id="2.70.210.12">
    <property type="entry name" value="GTP1/OBG domain"/>
    <property type="match status" value="1"/>
</dbReference>
<dbReference type="Pfam" id="PF14111">
    <property type="entry name" value="DUF4283"/>
    <property type="match status" value="1"/>
</dbReference>
<comment type="cofactor">
    <cofactor evidence="1">
        <name>Mg(2+)</name>
        <dbReference type="ChEBI" id="CHEBI:18420"/>
    </cofactor>
</comment>
<dbReference type="FunFam" id="3.40.50.300:FF:000515">
    <property type="entry name" value="GTPase Obg"/>
    <property type="match status" value="1"/>
</dbReference>
<dbReference type="EMBL" id="QGNW01001108">
    <property type="protein sequence ID" value="RVW55703.1"/>
    <property type="molecule type" value="Genomic_DNA"/>
</dbReference>
<comment type="similarity">
    <text evidence="2">Belongs to the TRAFAC class OBG-HflX-like GTPase superfamily. OBG GTPase family.</text>
</comment>
<dbReference type="NCBIfam" id="TIGR02729">
    <property type="entry name" value="Obg_CgtA"/>
    <property type="match status" value="1"/>
</dbReference>
<dbReference type="Pfam" id="PF01926">
    <property type="entry name" value="MMR_HSR1"/>
    <property type="match status" value="1"/>
</dbReference>
<dbReference type="InterPro" id="IPR031167">
    <property type="entry name" value="G_OBG"/>
</dbReference>
<evidence type="ECO:0000256" key="3">
    <source>
        <dbReference type="ARBA" id="ARBA00022723"/>
    </source>
</evidence>
<organism evidence="10 11">
    <name type="scientific">Vitis vinifera</name>
    <name type="common">Grape</name>
    <dbReference type="NCBI Taxonomy" id="29760"/>
    <lineage>
        <taxon>Eukaryota</taxon>
        <taxon>Viridiplantae</taxon>
        <taxon>Streptophyta</taxon>
        <taxon>Embryophyta</taxon>
        <taxon>Tracheophyta</taxon>
        <taxon>Spermatophyta</taxon>
        <taxon>Magnoliopsida</taxon>
        <taxon>eudicotyledons</taxon>
        <taxon>Gunneridae</taxon>
        <taxon>Pentapetalae</taxon>
        <taxon>rosids</taxon>
        <taxon>Vitales</taxon>
        <taxon>Vitaceae</taxon>
        <taxon>Viteae</taxon>
        <taxon>Vitis</taxon>
    </lineage>
</organism>
<proteinExistence type="inferred from homology"/>
<dbReference type="InterPro" id="IPR025558">
    <property type="entry name" value="DUF4283"/>
</dbReference>
<dbReference type="Gene3D" id="3.60.10.10">
    <property type="entry name" value="Endonuclease/exonuclease/phosphatase"/>
    <property type="match status" value="1"/>
</dbReference>
<dbReference type="GO" id="GO:0042254">
    <property type="term" value="P:ribosome biogenesis"/>
    <property type="evidence" value="ECO:0007669"/>
    <property type="project" value="UniProtKB-UniRule"/>
</dbReference>
<feature type="compositionally biased region" description="Basic residues" evidence="7">
    <location>
        <begin position="18"/>
        <end position="28"/>
    </location>
</feature>
<dbReference type="GO" id="GO:0003924">
    <property type="term" value="F:GTPase activity"/>
    <property type="evidence" value="ECO:0007669"/>
    <property type="project" value="InterPro"/>
</dbReference>
<dbReference type="CDD" id="cd01898">
    <property type="entry name" value="Obg"/>
    <property type="match status" value="1"/>
</dbReference>
<dbReference type="PRINTS" id="PR00326">
    <property type="entry name" value="GTP1OBG"/>
</dbReference>
<dbReference type="PANTHER" id="PTHR11702">
    <property type="entry name" value="DEVELOPMENTALLY REGULATED GTP-BINDING PROTEIN-RELATED"/>
    <property type="match status" value="1"/>
</dbReference>
<feature type="domain" description="Obg" evidence="9">
    <location>
        <begin position="174"/>
        <end position="336"/>
    </location>
</feature>
<dbReference type="GO" id="GO:0005525">
    <property type="term" value="F:GTP binding"/>
    <property type="evidence" value="ECO:0007669"/>
    <property type="project" value="UniProtKB-KW"/>
</dbReference>
<dbReference type="InterPro" id="IPR006169">
    <property type="entry name" value="GTP1_OBG_dom"/>
</dbReference>
<dbReference type="SUPFAM" id="SSF56219">
    <property type="entry name" value="DNase I-like"/>
    <property type="match status" value="1"/>
</dbReference>
<dbReference type="InterPro" id="IPR006074">
    <property type="entry name" value="GTP1-OBG_CS"/>
</dbReference>
<evidence type="ECO:0000259" key="9">
    <source>
        <dbReference type="PROSITE" id="PS51883"/>
    </source>
</evidence>